<gene>
    <name evidence="1" type="ORF">OTI717_LOCUS22981</name>
</gene>
<accession>A0A819GPW0</accession>
<sequence length="312" mass="36665">MFELGLCTDITCNDEMKQLFECYCCLRLVCLTHLITHLEIKKQNKQQLDDIQKLLTIKHEQNLIEQAERFLDMPSSSFDELQNLFENINQIIGSNQSEEIMIKVEPLLSETKYCSCICTCNKQNMNSNEKTNINDINCDFIDTIALDAATTSTENPHVNEKQERRQISYRKLIDKCPLTFDGAYGLTKANHSIRLCEHQRHRRFSLYSHFTNTHRLKEVYVPRLIRAVANNQDPRITKLFDDDEDVINHFYNVPCPFSYEQINSSKYTEENLAIQSCRKRFVPFCKLKAHLRQYHKVSSKLIQKILDDLKKK</sequence>
<organism evidence="1 2">
    <name type="scientific">Rotaria sordida</name>
    <dbReference type="NCBI Taxonomy" id="392033"/>
    <lineage>
        <taxon>Eukaryota</taxon>
        <taxon>Metazoa</taxon>
        <taxon>Spiralia</taxon>
        <taxon>Gnathifera</taxon>
        <taxon>Rotifera</taxon>
        <taxon>Eurotatoria</taxon>
        <taxon>Bdelloidea</taxon>
        <taxon>Philodinida</taxon>
        <taxon>Philodinidae</taxon>
        <taxon>Rotaria</taxon>
    </lineage>
</organism>
<comment type="caution">
    <text evidence="1">The sequence shown here is derived from an EMBL/GenBank/DDBJ whole genome shotgun (WGS) entry which is preliminary data.</text>
</comment>
<dbReference type="EMBL" id="CAJOAX010004016">
    <property type="protein sequence ID" value="CAF3885394.1"/>
    <property type="molecule type" value="Genomic_DNA"/>
</dbReference>
<evidence type="ECO:0000313" key="1">
    <source>
        <dbReference type="EMBL" id="CAF3885394.1"/>
    </source>
</evidence>
<dbReference type="Proteomes" id="UP000663823">
    <property type="component" value="Unassembled WGS sequence"/>
</dbReference>
<proteinExistence type="predicted"/>
<dbReference type="AlphaFoldDB" id="A0A819GPW0"/>
<reference evidence="1" key="1">
    <citation type="submission" date="2021-02" db="EMBL/GenBank/DDBJ databases">
        <authorList>
            <person name="Nowell W R."/>
        </authorList>
    </citation>
    <scope>NUCLEOTIDE SEQUENCE</scope>
</reference>
<name>A0A819GPW0_9BILA</name>
<protein>
    <submittedName>
        <fullName evidence="1">Uncharacterized protein</fullName>
    </submittedName>
</protein>
<evidence type="ECO:0000313" key="2">
    <source>
        <dbReference type="Proteomes" id="UP000663823"/>
    </source>
</evidence>